<organism evidence="1 2">
    <name type="scientific">Ajellomyces capsulatus (strain G186AR / H82 / ATCC MYA-2454 / RMSCC 2432)</name>
    <name type="common">Darling's disease fungus</name>
    <name type="synonym">Histoplasma capsulatum</name>
    <dbReference type="NCBI Taxonomy" id="447093"/>
    <lineage>
        <taxon>Eukaryota</taxon>
        <taxon>Fungi</taxon>
        <taxon>Dikarya</taxon>
        <taxon>Ascomycota</taxon>
        <taxon>Pezizomycotina</taxon>
        <taxon>Eurotiomycetes</taxon>
        <taxon>Eurotiomycetidae</taxon>
        <taxon>Onygenales</taxon>
        <taxon>Ajellomycetaceae</taxon>
        <taxon>Histoplasma</taxon>
    </lineage>
</organism>
<dbReference type="GeneID" id="69038504"/>
<dbReference type="EMBL" id="GG663369">
    <property type="protein sequence ID" value="EEH06172.1"/>
    <property type="molecule type" value="Genomic_DNA"/>
</dbReference>
<dbReference type="InParanoid" id="C0NR58"/>
<name>C0NR58_AJECG</name>
<dbReference type="RefSeq" id="XP_045286653.1">
    <property type="nucleotide sequence ID" value="XM_045432537.1"/>
</dbReference>
<sequence length="107" mass="12054">MYGRKSTCGWHRNKSPAINLAKSRRGQVPKVRREKARLGAEPNVSRGLAFMSLGLFHEDGHRKPTTNDQPTITRLIAWWGMQHGWMGFSFLSKPDAKNSGIIIGRVP</sequence>
<keyword evidence="2" id="KW-1185">Reference proteome</keyword>
<reference evidence="1" key="1">
    <citation type="submission" date="2009-02" db="EMBL/GenBank/DDBJ databases">
        <title>The Genome Sequence of Ajellomyces capsulatus strain G186AR.</title>
        <authorList>
            <consortium name="The Broad Institute Genome Sequencing Platform"/>
            <person name="Champion M."/>
            <person name="Cuomo C."/>
            <person name="Ma L.-J."/>
            <person name="Henn M.R."/>
            <person name="Sil A."/>
            <person name="Goldman B."/>
            <person name="Young S.K."/>
            <person name="Kodira C.D."/>
            <person name="Zeng Q."/>
            <person name="Koehrsen M."/>
            <person name="Alvarado L."/>
            <person name="Berlin A."/>
            <person name="Borenstein D."/>
            <person name="Chen Z."/>
            <person name="Engels R."/>
            <person name="Freedman E."/>
            <person name="Gellesch M."/>
            <person name="Goldberg J."/>
            <person name="Griggs A."/>
            <person name="Gujja S."/>
            <person name="Heiman D."/>
            <person name="Hepburn T."/>
            <person name="Howarth C."/>
            <person name="Jen D."/>
            <person name="Larson L."/>
            <person name="Lewis B."/>
            <person name="Mehta T."/>
            <person name="Park D."/>
            <person name="Pearson M."/>
            <person name="Roberts A."/>
            <person name="Saif S."/>
            <person name="Shea T."/>
            <person name="Shenoy N."/>
            <person name="Sisk P."/>
            <person name="Stolte C."/>
            <person name="Sykes S."/>
            <person name="Walk T."/>
            <person name="White J."/>
            <person name="Yandava C."/>
            <person name="Klein B."/>
            <person name="McEwen J.G."/>
            <person name="Puccia R."/>
            <person name="Goldman G.H."/>
            <person name="Felipe M.S."/>
            <person name="Nino-Vega G."/>
            <person name="San-Blas G."/>
            <person name="Taylor J."/>
            <person name="Mendoza L."/>
            <person name="Galagan J."/>
            <person name="Nusbaum C."/>
            <person name="Birren B."/>
        </authorList>
    </citation>
    <scope>NUCLEOTIDE SEQUENCE</scope>
    <source>
        <strain evidence="1">G186AR</strain>
    </source>
</reference>
<dbReference type="HOGENOM" id="CLU_2209269_0_0_1"/>
<proteinExistence type="predicted"/>
<evidence type="ECO:0000313" key="1">
    <source>
        <dbReference type="EMBL" id="EEH06172.1"/>
    </source>
</evidence>
<dbReference type="AlphaFoldDB" id="C0NR58"/>
<evidence type="ECO:0000313" key="2">
    <source>
        <dbReference type="Proteomes" id="UP000001631"/>
    </source>
</evidence>
<protein>
    <submittedName>
        <fullName evidence="1">Uncharacterized protein</fullName>
    </submittedName>
</protein>
<gene>
    <name evidence="1" type="ORF">HCBG_05488</name>
</gene>
<accession>C0NR58</accession>
<dbReference type="Proteomes" id="UP000001631">
    <property type="component" value="Unassembled WGS sequence"/>
</dbReference>